<dbReference type="EMBL" id="OV696692">
    <property type="protein sequence ID" value="CAH1270544.1"/>
    <property type="molecule type" value="Genomic_DNA"/>
</dbReference>
<reference evidence="2" key="1">
    <citation type="submission" date="2022-01" db="EMBL/GenBank/DDBJ databases">
        <authorList>
            <person name="Braso-Vives M."/>
        </authorList>
    </citation>
    <scope>NUCLEOTIDE SEQUENCE</scope>
</reference>
<gene>
    <name evidence="2" type="primary">Hypp4360</name>
    <name evidence="2" type="ORF">BLAG_LOCUS22793</name>
</gene>
<dbReference type="AlphaFoldDB" id="A0A8K0EXX1"/>
<dbReference type="Proteomes" id="UP000838412">
    <property type="component" value="Chromosome 7"/>
</dbReference>
<dbReference type="Gene3D" id="1.10.10.60">
    <property type="entry name" value="Homeodomain-like"/>
    <property type="match status" value="1"/>
</dbReference>
<evidence type="ECO:0000313" key="2">
    <source>
        <dbReference type="EMBL" id="CAH1270544.1"/>
    </source>
</evidence>
<evidence type="ECO:0000256" key="1">
    <source>
        <dbReference type="SAM" id="MobiDB-lite"/>
    </source>
</evidence>
<sequence length="174" mass="19412">MSIATPQSKRNDLILADKVKAIQMLDGFPKTSQPEAAETFGCSQAQVSRAYKNREAIFQQWGCNRNPDGKRKLEGKNAEALPVFIDNHTDGDNRQETEEDKDDTVSSRTVTPTLSRLQDSFDVIRKWMKINDFHDCQEAPCVNTKATDKGTGAMLTETLSALGALNLWMEARGM</sequence>
<accession>A0A8K0EXX1</accession>
<feature type="compositionally biased region" description="Basic and acidic residues" evidence="1">
    <location>
        <begin position="87"/>
        <end position="96"/>
    </location>
</feature>
<evidence type="ECO:0000313" key="3">
    <source>
        <dbReference type="Proteomes" id="UP000838412"/>
    </source>
</evidence>
<protein>
    <submittedName>
        <fullName evidence="2">Hypp4360 protein</fullName>
    </submittedName>
</protein>
<organism evidence="2 3">
    <name type="scientific">Branchiostoma lanceolatum</name>
    <name type="common">Common lancelet</name>
    <name type="synonym">Amphioxus lanceolatum</name>
    <dbReference type="NCBI Taxonomy" id="7740"/>
    <lineage>
        <taxon>Eukaryota</taxon>
        <taxon>Metazoa</taxon>
        <taxon>Chordata</taxon>
        <taxon>Cephalochordata</taxon>
        <taxon>Leptocardii</taxon>
        <taxon>Amphioxiformes</taxon>
        <taxon>Branchiostomatidae</taxon>
        <taxon>Branchiostoma</taxon>
    </lineage>
</organism>
<name>A0A8K0EXX1_BRALA</name>
<feature type="region of interest" description="Disordered" evidence="1">
    <location>
        <begin position="82"/>
        <end position="111"/>
    </location>
</feature>
<keyword evidence="3" id="KW-1185">Reference proteome</keyword>
<proteinExistence type="predicted"/>